<comment type="function">
    <text evidence="1">One of two assembly initiator proteins, it binds directly to the 5'-end of the 23S rRNA, where it nucleates assembly of the 50S subunit.</text>
</comment>
<dbReference type="GO" id="GO:0006412">
    <property type="term" value="P:translation"/>
    <property type="evidence" value="ECO:0007669"/>
    <property type="project" value="InterPro"/>
</dbReference>
<keyword evidence="6 13" id="KW-0934">Plastid</keyword>
<evidence type="ECO:0000256" key="11">
    <source>
        <dbReference type="RuleBase" id="RU003477"/>
    </source>
</evidence>
<comment type="subunit">
    <text evidence="4">Part of the 50S ribosomal subunit.</text>
</comment>
<comment type="subcellular location">
    <subcellularLocation>
        <location evidence="2">Plastid</location>
        <location evidence="2">Chloroplast</location>
    </subcellularLocation>
</comment>
<keyword evidence="7 11" id="KW-0689">Ribosomal protein</keyword>
<dbReference type="InterPro" id="IPR005824">
    <property type="entry name" value="KOW"/>
</dbReference>
<dbReference type="HAMAP" id="MF_01326_B">
    <property type="entry name" value="Ribosomal_uL24_B"/>
    <property type="match status" value="1"/>
</dbReference>
<dbReference type="GO" id="GO:0003735">
    <property type="term" value="F:structural constituent of ribosome"/>
    <property type="evidence" value="ECO:0007669"/>
    <property type="project" value="InterPro"/>
</dbReference>
<dbReference type="InterPro" id="IPR005825">
    <property type="entry name" value="Ribosomal_uL24_CS"/>
</dbReference>
<dbReference type="PANTHER" id="PTHR12903">
    <property type="entry name" value="MITOCHONDRIAL RIBOSOMAL PROTEIN L24"/>
    <property type="match status" value="1"/>
</dbReference>
<evidence type="ECO:0000256" key="5">
    <source>
        <dbReference type="ARBA" id="ARBA00022528"/>
    </source>
</evidence>
<evidence type="ECO:0000256" key="6">
    <source>
        <dbReference type="ARBA" id="ARBA00022640"/>
    </source>
</evidence>
<evidence type="ECO:0000256" key="3">
    <source>
        <dbReference type="ARBA" id="ARBA00010618"/>
    </source>
</evidence>
<evidence type="ECO:0000256" key="10">
    <source>
        <dbReference type="ARBA" id="ARBA00035361"/>
    </source>
</evidence>
<feature type="domain" description="KOW" evidence="12">
    <location>
        <begin position="7"/>
        <end position="34"/>
    </location>
</feature>
<dbReference type="NCBIfam" id="TIGR01079">
    <property type="entry name" value="rplX_bact"/>
    <property type="match status" value="1"/>
</dbReference>
<dbReference type="GO" id="GO:1990904">
    <property type="term" value="C:ribonucleoprotein complex"/>
    <property type="evidence" value="ECO:0007669"/>
    <property type="project" value="UniProtKB-KW"/>
</dbReference>
<dbReference type="InterPro" id="IPR003256">
    <property type="entry name" value="Ribosomal_uL24"/>
</dbReference>
<dbReference type="SUPFAM" id="SSF50104">
    <property type="entry name" value="Translation proteins SH3-like domain"/>
    <property type="match status" value="1"/>
</dbReference>
<comment type="similarity">
    <text evidence="3 11">Belongs to the universal ribosomal protein uL24 family.</text>
</comment>
<evidence type="ECO:0000256" key="8">
    <source>
        <dbReference type="ARBA" id="ARBA00023274"/>
    </source>
</evidence>
<evidence type="ECO:0000256" key="1">
    <source>
        <dbReference type="ARBA" id="ARBA00004072"/>
    </source>
</evidence>
<sequence length="109" mass="12460">MIKQKTRLKIGDKVKIISGKNKGIIGNIEAIFLKKSIVFIENVAPRIKFSKKTEQNPSKKIELSIPIHISNIMLWDSTANKISKIGFKINEGKKQRYFKKTGNFIDTKN</sequence>
<dbReference type="InterPro" id="IPR014722">
    <property type="entry name" value="Rib_uL2_dom2"/>
</dbReference>
<evidence type="ECO:0000313" key="13">
    <source>
        <dbReference type="EMBL" id="AYO28721.1"/>
    </source>
</evidence>
<dbReference type="GO" id="GO:0005840">
    <property type="term" value="C:ribosome"/>
    <property type="evidence" value="ECO:0007669"/>
    <property type="project" value="UniProtKB-KW"/>
</dbReference>
<gene>
    <name evidence="13" type="primary">rpl24</name>
</gene>
<accession>A0A3G2R0U1</accession>
<dbReference type="AlphaFoldDB" id="A0A3G2R0U1"/>
<protein>
    <recommendedName>
        <fullName evidence="9">Large ribosomal subunit protein uL24c</fullName>
    </recommendedName>
    <alternativeName>
        <fullName evidence="10">50S ribosomal protein L24, chloroplastic</fullName>
    </alternativeName>
</protein>
<geneLocation type="plastid" evidence="13"/>
<dbReference type="InterPro" id="IPR057264">
    <property type="entry name" value="Ribosomal_uL24_C"/>
</dbReference>
<evidence type="ECO:0000256" key="9">
    <source>
        <dbReference type="ARBA" id="ARBA00035282"/>
    </source>
</evidence>
<evidence type="ECO:0000259" key="12">
    <source>
        <dbReference type="SMART" id="SM00739"/>
    </source>
</evidence>
<dbReference type="Pfam" id="PF00467">
    <property type="entry name" value="KOW"/>
    <property type="match status" value="1"/>
</dbReference>
<dbReference type="SMART" id="SM00739">
    <property type="entry name" value="KOW"/>
    <property type="match status" value="1"/>
</dbReference>
<dbReference type="Gene3D" id="2.30.30.30">
    <property type="match status" value="1"/>
</dbReference>
<reference evidence="13" key="1">
    <citation type="submission" date="2018-08" db="EMBL/GenBank/DDBJ databases">
        <title>Comparative Plastid Genomics of Synurophyceae: Evolutionary Evidence of Lateral Gene Transfer and Inverted Repeat Dynamics.</title>
        <authorList>
            <person name="Kim J.I."/>
            <person name="Shin H."/>
            <person name="Skaloud P."/>
            <person name="Jung J."/>
            <person name="Yoon H.S."/>
            <person name="Archibald J.M."/>
            <person name="Shin W."/>
        </authorList>
    </citation>
    <scope>NUCLEOTIDE SEQUENCE</scope>
    <source>
        <strain evidence="13">CCMP1781</strain>
    </source>
</reference>
<keyword evidence="5" id="KW-0150">Chloroplast</keyword>
<dbReference type="EMBL" id="MH795132">
    <property type="protein sequence ID" value="AYO28721.1"/>
    <property type="molecule type" value="Genomic_DNA"/>
</dbReference>
<evidence type="ECO:0000256" key="4">
    <source>
        <dbReference type="ARBA" id="ARBA00011838"/>
    </source>
</evidence>
<dbReference type="GO" id="GO:0009507">
    <property type="term" value="C:chloroplast"/>
    <property type="evidence" value="ECO:0007669"/>
    <property type="project" value="UniProtKB-SubCell"/>
</dbReference>
<dbReference type="PROSITE" id="PS01108">
    <property type="entry name" value="RIBOSOMAL_L24"/>
    <property type="match status" value="1"/>
</dbReference>
<organism evidence="13">
    <name type="scientific">Neotessella volvocina</name>
    <dbReference type="NCBI Taxonomy" id="52559"/>
    <lineage>
        <taxon>Eukaryota</taxon>
        <taxon>Sar</taxon>
        <taxon>Stramenopiles</taxon>
        <taxon>Ochrophyta</taxon>
        <taxon>Synurophyceae</taxon>
        <taxon>Synurales</taxon>
        <taxon>Neotessellaceae</taxon>
        <taxon>Neotessella</taxon>
    </lineage>
</organism>
<dbReference type="GO" id="GO:0003723">
    <property type="term" value="F:RNA binding"/>
    <property type="evidence" value="ECO:0007669"/>
    <property type="project" value="InterPro"/>
</dbReference>
<evidence type="ECO:0000256" key="7">
    <source>
        <dbReference type="ARBA" id="ARBA00022980"/>
    </source>
</evidence>
<dbReference type="InterPro" id="IPR041988">
    <property type="entry name" value="Ribosomal_uL24_KOW"/>
</dbReference>
<name>A0A3G2R0U1_9STRA</name>
<dbReference type="Pfam" id="PF17136">
    <property type="entry name" value="ribosomal_L24"/>
    <property type="match status" value="1"/>
</dbReference>
<dbReference type="CDD" id="cd06089">
    <property type="entry name" value="KOW_RPL26"/>
    <property type="match status" value="1"/>
</dbReference>
<evidence type="ECO:0000256" key="2">
    <source>
        <dbReference type="ARBA" id="ARBA00004229"/>
    </source>
</evidence>
<dbReference type="InterPro" id="IPR008991">
    <property type="entry name" value="Translation_prot_SH3-like_sf"/>
</dbReference>
<proteinExistence type="inferred from homology"/>
<keyword evidence="8 11" id="KW-0687">Ribonucleoprotein</keyword>